<evidence type="ECO:0000256" key="3">
    <source>
        <dbReference type="ARBA" id="ARBA00022737"/>
    </source>
</evidence>
<organism evidence="7 8">
    <name type="scientific">Vitis vinifera</name>
    <name type="common">Grape</name>
    <dbReference type="NCBI Taxonomy" id="29760"/>
    <lineage>
        <taxon>Eukaryota</taxon>
        <taxon>Viridiplantae</taxon>
        <taxon>Streptophyta</taxon>
        <taxon>Embryophyta</taxon>
        <taxon>Tracheophyta</taxon>
        <taxon>Spermatophyta</taxon>
        <taxon>Magnoliopsida</taxon>
        <taxon>eudicotyledons</taxon>
        <taxon>Gunneridae</taxon>
        <taxon>Pentapetalae</taxon>
        <taxon>rosids</taxon>
        <taxon>Vitales</taxon>
        <taxon>Vitaceae</taxon>
        <taxon>Viteae</taxon>
        <taxon>Vitis</taxon>
    </lineage>
</organism>
<evidence type="ECO:0000313" key="8">
    <source>
        <dbReference type="Proteomes" id="UP000288805"/>
    </source>
</evidence>
<dbReference type="GO" id="GO:0005739">
    <property type="term" value="C:mitochondrion"/>
    <property type="evidence" value="ECO:0007669"/>
    <property type="project" value="UniProtKB-SubCell"/>
</dbReference>
<protein>
    <submittedName>
        <fullName evidence="7">Pentatricopeptide repeat-containing protein, mitochondrial</fullName>
    </submittedName>
</protein>
<dbReference type="PANTHER" id="PTHR45717">
    <property type="entry name" value="OS12G0527900 PROTEIN"/>
    <property type="match status" value="1"/>
</dbReference>
<evidence type="ECO:0000313" key="7">
    <source>
        <dbReference type="EMBL" id="RVX09366.1"/>
    </source>
</evidence>
<gene>
    <name evidence="7" type="primary">VvCHDp000547_1</name>
    <name evidence="7" type="ORF">CK203_015238</name>
</gene>
<dbReference type="Pfam" id="PF01535">
    <property type="entry name" value="PPR"/>
    <property type="match status" value="9"/>
</dbReference>
<feature type="repeat" description="PPR" evidence="6">
    <location>
        <begin position="157"/>
        <end position="191"/>
    </location>
</feature>
<dbReference type="FunFam" id="1.25.40.10:FF:000385">
    <property type="entry name" value="Pentatricopeptide repeat-containing protein mitochondrial"/>
    <property type="match status" value="1"/>
</dbReference>
<dbReference type="Gene3D" id="1.25.40.10">
    <property type="entry name" value="Tetratricopeptide repeat domain"/>
    <property type="match status" value="4"/>
</dbReference>
<comment type="caution">
    <text evidence="7">The sequence shown here is derived from an EMBL/GenBank/DDBJ whole genome shotgun (WGS) entry which is preliminary data.</text>
</comment>
<keyword evidence="3" id="KW-0677">Repeat</keyword>
<evidence type="ECO:0000256" key="4">
    <source>
        <dbReference type="ARBA" id="ARBA00022946"/>
    </source>
</evidence>
<reference evidence="7 8" key="1">
    <citation type="journal article" date="2018" name="PLoS Genet.">
        <title>Population sequencing reveals clonal diversity and ancestral inbreeding in the grapevine cultivar Chardonnay.</title>
        <authorList>
            <person name="Roach M.J."/>
            <person name="Johnson D.L."/>
            <person name="Bohlmann J."/>
            <person name="van Vuuren H.J."/>
            <person name="Jones S.J."/>
            <person name="Pretorius I.S."/>
            <person name="Schmidt S.A."/>
            <person name="Borneman A.R."/>
        </authorList>
    </citation>
    <scope>NUCLEOTIDE SEQUENCE [LARGE SCALE GENOMIC DNA]</scope>
    <source>
        <strain evidence="8">cv. Chardonnay</strain>
        <tissue evidence="7">Leaf</tissue>
    </source>
</reference>
<dbReference type="SUPFAM" id="SSF48452">
    <property type="entry name" value="TPR-like"/>
    <property type="match status" value="1"/>
</dbReference>
<dbReference type="EMBL" id="QGNW01000038">
    <property type="protein sequence ID" value="RVX09366.1"/>
    <property type="molecule type" value="Genomic_DNA"/>
</dbReference>
<dbReference type="FunFam" id="1.25.40.10:FF:001778">
    <property type="entry name" value="Pentatricopeptide repeat-containing protein, mitochondrial"/>
    <property type="match status" value="1"/>
</dbReference>
<dbReference type="SUPFAM" id="SSF81901">
    <property type="entry name" value="HCP-like"/>
    <property type="match status" value="1"/>
</dbReference>
<feature type="repeat" description="PPR" evidence="6">
    <location>
        <begin position="552"/>
        <end position="586"/>
    </location>
</feature>
<dbReference type="GO" id="GO:0003729">
    <property type="term" value="F:mRNA binding"/>
    <property type="evidence" value="ECO:0007669"/>
    <property type="project" value="UniProtKB-ARBA"/>
</dbReference>
<dbReference type="Pfam" id="PF13041">
    <property type="entry name" value="PPR_2"/>
    <property type="match status" value="1"/>
</dbReference>
<feature type="repeat" description="PPR" evidence="6">
    <location>
        <begin position="762"/>
        <end position="796"/>
    </location>
</feature>
<name>A0A438JK79_VITVI</name>
<dbReference type="InterPro" id="IPR019734">
    <property type="entry name" value="TPR_rpt"/>
</dbReference>
<evidence type="ECO:0000256" key="2">
    <source>
        <dbReference type="ARBA" id="ARBA00007626"/>
    </source>
</evidence>
<comment type="similarity">
    <text evidence="2">Belongs to the PPR family. P subfamily.</text>
</comment>
<proteinExistence type="inferred from homology"/>
<feature type="repeat" description="PPR" evidence="6">
    <location>
        <begin position="122"/>
        <end position="156"/>
    </location>
</feature>
<keyword evidence="4" id="KW-0809">Transit peptide</keyword>
<evidence type="ECO:0000256" key="5">
    <source>
        <dbReference type="ARBA" id="ARBA00023128"/>
    </source>
</evidence>
<keyword evidence="5" id="KW-0496">Mitochondrion</keyword>
<dbReference type="PROSITE" id="PS51375">
    <property type="entry name" value="PPR"/>
    <property type="match status" value="4"/>
</dbReference>
<dbReference type="InterPro" id="IPR011990">
    <property type="entry name" value="TPR-like_helical_dom_sf"/>
</dbReference>
<dbReference type="SMART" id="SM00028">
    <property type="entry name" value="TPR"/>
    <property type="match status" value="5"/>
</dbReference>
<dbReference type="PANTHER" id="PTHR45717:SF10">
    <property type="entry name" value="OS10G0501000 PROTEIN"/>
    <property type="match status" value="1"/>
</dbReference>
<dbReference type="AlphaFoldDB" id="A0A438JK79"/>
<evidence type="ECO:0000256" key="1">
    <source>
        <dbReference type="ARBA" id="ARBA00004173"/>
    </source>
</evidence>
<accession>A0A438JK79</accession>
<comment type="subcellular location">
    <subcellularLocation>
        <location evidence="1">Mitochondrion</location>
    </subcellularLocation>
</comment>
<dbReference type="InterPro" id="IPR002885">
    <property type="entry name" value="PPR_rpt"/>
</dbReference>
<evidence type="ECO:0000256" key="6">
    <source>
        <dbReference type="PROSITE-ProRule" id="PRU00708"/>
    </source>
</evidence>
<sequence>MKVVPFLGRPRHSKLPAEIQISSLYDRIQAVRDPKASISPLLNQWIEEGQTVSKPQLQSLVRIMKDFRRFHHALEISQWMTDRRYFTLTPSDAAIRLDLISMVHGREQAESYFNNIPNNLKTSSAYGALLSGYVREKSVEKAEATMQKMREMDFATSSFPYNMLINLYSQTGNHGKIEALIQEMQRKAIPCDAFTVSNLMVAYVAASDISAMEKLLNRMEEDPHISVDWNIYSVAASGYLKVGLIDKALEMLKKIESNRPHLERFSAFKYLLSLYARTSHKQELYRVWNLYKPSYECPEAYSCMITCLTKLDDIEGAEKIFQEWECECTMYDFRVLNRLLSAYCKRCLFDKAESLVNKVIEERMPYASTWNILAKGYVEDKQMPKAVEMLKKAISVGRKGWRPNSIILEACIEYLEGQGNLEEIEEIARLCKNSGIPDGDIHHRLLRTSAAESLQSRISPAIDLRVSIVPALEQWRKEGRSIKQQDLHRLIRKLRTFKRYNHALEIYEWIRDKFYFDISPGDVAIQLDLISKVHGLEQAEKYFNETPNSLRSFQVYGALLNCYSQKKSLEKAEAIMQEMRDMGFVKTLSYNVMLGLYSRLGKHEKLDNLMQEMEENGIGLDSFTYCIRLNAYCATSDMEGMEKLLMKLETDPAVNSDWNAYIVAANGYLKADLKEKAVEMLKKSEQFISGRSRRFGYEILLTLYATMGNKTELYRIWNLYKTIGKFFNTGYVAMVSSLLKLDDMDGAEKTFEEWLSGNKFFDFRVPNLLIRAYCKKGLLEKAEQLVSRAIEQGEEPIAVTWDALAAGYHENNQMEKAVDTLKKALLATSQGWKPNPVTLSACLEYLKGKDDVEEAENLIRLLREQSLVSAYDSDRLVNYIRSEEPGSSTIAQMLWDHEDLDAETDGVVDLKQESIS</sequence>
<dbReference type="NCBIfam" id="TIGR00756">
    <property type="entry name" value="PPR"/>
    <property type="match status" value="5"/>
</dbReference>
<dbReference type="Proteomes" id="UP000288805">
    <property type="component" value="Unassembled WGS sequence"/>
</dbReference>